<name>A0A1Y2EA63_9PEZI</name>
<evidence type="ECO:0000313" key="3">
    <source>
        <dbReference type="Proteomes" id="UP000193689"/>
    </source>
</evidence>
<sequence length="181" mass="20414">MSTLFFTSKQRYDAWNDLVALTLLYGSWHVFHMSLEHFEPQRHLMENKRAVTVRQVAVERGNWGESRPHIHPTRADQGTDAQSLPSKLDRSQGSDFDADRSGFVMLKAETSRAGVFAVGIAKRMRAGPEAAVLIMNRPNPLSRQPEVPAGINDCFGGERHSCRATLPTGKRVETRRLCQKR</sequence>
<dbReference type="AlphaFoldDB" id="A0A1Y2EA63"/>
<dbReference type="EMBL" id="MCFJ01000003">
    <property type="protein sequence ID" value="ORY68461.1"/>
    <property type="molecule type" value="Genomic_DNA"/>
</dbReference>
<evidence type="ECO:0000313" key="2">
    <source>
        <dbReference type="EMBL" id="ORY68461.1"/>
    </source>
</evidence>
<evidence type="ECO:0000256" key="1">
    <source>
        <dbReference type="SAM" id="MobiDB-lite"/>
    </source>
</evidence>
<organism evidence="2 3">
    <name type="scientific">Pseudomassariella vexata</name>
    <dbReference type="NCBI Taxonomy" id="1141098"/>
    <lineage>
        <taxon>Eukaryota</taxon>
        <taxon>Fungi</taxon>
        <taxon>Dikarya</taxon>
        <taxon>Ascomycota</taxon>
        <taxon>Pezizomycotina</taxon>
        <taxon>Sordariomycetes</taxon>
        <taxon>Xylariomycetidae</taxon>
        <taxon>Amphisphaeriales</taxon>
        <taxon>Pseudomassariaceae</taxon>
        <taxon>Pseudomassariella</taxon>
    </lineage>
</organism>
<feature type="region of interest" description="Disordered" evidence="1">
    <location>
        <begin position="62"/>
        <end position="95"/>
    </location>
</feature>
<dbReference type="RefSeq" id="XP_040718748.1">
    <property type="nucleotide sequence ID" value="XM_040853562.1"/>
</dbReference>
<protein>
    <submittedName>
        <fullName evidence="2">Uncharacterized protein</fullName>
    </submittedName>
</protein>
<proteinExistence type="predicted"/>
<gene>
    <name evidence="2" type="ORF">BCR38DRAFT_132719</name>
</gene>
<dbReference type="InParanoid" id="A0A1Y2EA63"/>
<accession>A0A1Y2EA63</accession>
<reference evidence="2 3" key="1">
    <citation type="submission" date="2016-07" db="EMBL/GenBank/DDBJ databases">
        <title>Pervasive Adenine N6-methylation of Active Genes in Fungi.</title>
        <authorList>
            <consortium name="DOE Joint Genome Institute"/>
            <person name="Mondo S.J."/>
            <person name="Dannebaum R.O."/>
            <person name="Kuo R.C."/>
            <person name="Labutti K."/>
            <person name="Haridas S."/>
            <person name="Kuo A."/>
            <person name="Salamov A."/>
            <person name="Ahrendt S.R."/>
            <person name="Lipzen A."/>
            <person name="Sullivan W."/>
            <person name="Andreopoulos W.B."/>
            <person name="Clum A."/>
            <person name="Lindquist E."/>
            <person name="Daum C."/>
            <person name="Ramamoorthy G.K."/>
            <person name="Gryganskyi A."/>
            <person name="Culley D."/>
            <person name="Magnuson J.K."/>
            <person name="James T.Y."/>
            <person name="O'Malley M.A."/>
            <person name="Stajich J.E."/>
            <person name="Spatafora J.W."/>
            <person name="Visel A."/>
            <person name="Grigoriev I.V."/>
        </authorList>
    </citation>
    <scope>NUCLEOTIDE SEQUENCE [LARGE SCALE GENOMIC DNA]</scope>
    <source>
        <strain evidence="2 3">CBS 129021</strain>
    </source>
</reference>
<keyword evidence="3" id="KW-1185">Reference proteome</keyword>
<dbReference type="GeneID" id="63769774"/>
<dbReference type="Proteomes" id="UP000193689">
    <property type="component" value="Unassembled WGS sequence"/>
</dbReference>
<comment type="caution">
    <text evidence="2">The sequence shown here is derived from an EMBL/GenBank/DDBJ whole genome shotgun (WGS) entry which is preliminary data.</text>
</comment>